<dbReference type="Gene3D" id="3.40.50.10050">
    <property type="entry name" value="Translation initiation factor IF- 2, domain 3"/>
    <property type="match status" value="1"/>
</dbReference>
<name>A0A934IBU1_9RHOB</name>
<dbReference type="CDD" id="cd01887">
    <property type="entry name" value="IF2_eIF5B"/>
    <property type="match status" value="1"/>
</dbReference>
<dbReference type="Proteomes" id="UP000642488">
    <property type="component" value="Unassembled WGS sequence"/>
</dbReference>
<dbReference type="NCBIfam" id="TIGR00487">
    <property type="entry name" value="IF-2"/>
    <property type="match status" value="1"/>
</dbReference>
<dbReference type="Gene3D" id="3.40.50.300">
    <property type="entry name" value="P-loop containing nucleotide triphosphate hydrolases"/>
    <property type="match status" value="1"/>
</dbReference>
<dbReference type="InterPro" id="IPR044145">
    <property type="entry name" value="IF2_II"/>
</dbReference>
<dbReference type="InterPro" id="IPR000795">
    <property type="entry name" value="T_Tr_GTP-bd_dom"/>
</dbReference>
<evidence type="ECO:0000313" key="12">
    <source>
        <dbReference type="EMBL" id="MBJ3761587.1"/>
    </source>
</evidence>
<keyword evidence="7 8" id="KW-0342">GTP-binding</keyword>
<dbReference type="InterPro" id="IPR009000">
    <property type="entry name" value="Transl_B-barrel_sf"/>
</dbReference>
<comment type="subcellular location">
    <subcellularLocation>
        <location evidence="8">Cytoplasm</location>
    </subcellularLocation>
</comment>
<dbReference type="InterPro" id="IPR013575">
    <property type="entry name" value="IF2_assoc_dom_bac"/>
</dbReference>
<dbReference type="InterPro" id="IPR005225">
    <property type="entry name" value="Small_GTP-bd"/>
</dbReference>
<dbReference type="InterPro" id="IPR000178">
    <property type="entry name" value="TF_IF2_bacterial-like"/>
</dbReference>
<feature type="region of interest" description="Disordered" evidence="10">
    <location>
        <begin position="1"/>
        <end position="241"/>
    </location>
</feature>
<dbReference type="InterPro" id="IPR015760">
    <property type="entry name" value="TIF_IF2"/>
</dbReference>
<keyword evidence="6 8" id="KW-0648">Protein biosynthesis</keyword>
<comment type="similarity">
    <text evidence="1 8 9">Belongs to the TRAFAC class translation factor GTPase superfamily. Classic translation factor GTPase family. IF-2 subfamily.</text>
</comment>
<organism evidence="12 13">
    <name type="scientific">Palleronia pontilimi</name>
    <dbReference type="NCBI Taxonomy" id="1964209"/>
    <lineage>
        <taxon>Bacteria</taxon>
        <taxon>Pseudomonadati</taxon>
        <taxon>Pseudomonadota</taxon>
        <taxon>Alphaproteobacteria</taxon>
        <taxon>Rhodobacterales</taxon>
        <taxon>Roseobacteraceae</taxon>
        <taxon>Palleronia</taxon>
    </lineage>
</organism>
<feature type="domain" description="Tr-type G" evidence="11">
    <location>
        <begin position="324"/>
        <end position="493"/>
    </location>
</feature>
<evidence type="ECO:0000256" key="6">
    <source>
        <dbReference type="ARBA" id="ARBA00022917"/>
    </source>
</evidence>
<dbReference type="FunFam" id="2.40.30.10:FF:000007">
    <property type="entry name" value="Translation initiation factor IF-2"/>
    <property type="match status" value="1"/>
</dbReference>
<dbReference type="CDD" id="cd03692">
    <property type="entry name" value="mtIF2_IVc"/>
    <property type="match status" value="1"/>
</dbReference>
<dbReference type="HAMAP" id="MF_00100_B">
    <property type="entry name" value="IF_2_B"/>
    <property type="match status" value="1"/>
</dbReference>
<keyword evidence="13" id="KW-1185">Reference proteome</keyword>
<dbReference type="EMBL" id="JAEKPD010000001">
    <property type="protein sequence ID" value="MBJ3761587.1"/>
    <property type="molecule type" value="Genomic_DNA"/>
</dbReference>
<dbReference type="Gene3D" id="2.40.30.10">
    <property type="entry name" value="Translation factors"/>
    <property type="match status" value="2"/>
</dbReference>
<dbReference type="InterPro" id="IPR053905">
    <property type="entry name" value="EF-G-like_DII"/>
</dbReference>
<dbReference type="Pfam" id="PF08364">
    <property type="entry name" value="IF2_assoc"/>
    <property type="match status" value="1"/>
</dbReference>
<feature type="region of interest" description="G-domain" evidence="8">
    <location>
        <begin position="327"/>
        <end position="475"/>
    </location>
</feature>
<feature type="compositionally biased region" description="Basic and acidic residues" evidence="10">
    <location>
        <begin position="177"/>
        <end position="195"/>
    </location>
</feature>
<dbReference type="PANTHER" id="PTHR43381:SF5">
    <property type="entry name" value="TR-TYPE G DOMAIN-CONTAINING PROTEIN"/>
    <property type="match status" value="1"/>
</dbReference>
<gene>
    <name evidence="8 12" type="primary">infB</name>
    <name evidence="12" type="ORF">ILP92_02335</name>
</gene>
<sequence length="825" mass="89108">MSENDGKKTLGVRGGPRSGQVKQSFSHGRTKNVVVETKRKRVVMPKPAAPKPDSGAAKPAPAGGDPKKRPAGISDAELERRMKALAAAKAREGEEAAEREAEEKARAEERERRRADQEAKEREEKEREDALKAKADEDARRLQDEADAKARANAPAADPAEAEARAAKPMKAAPTKTPEREREKAKPSRGAEDKRRSGKLTVNQALRGGEGGRQRSMASMKRQQDRARKKAMGQQQDREKVTRNVNLPEAITVSELSNRMSEKVADVVKALMQNGIMATQTQTIDADTAELIIEEFGHNVVRVSDSDVEQVIDQVEDKEEDLEPRAPIITVMGHVDHGKTSLLDAIRNARVVQGEAGGITQHIGAYQVETNGTKLTFLDTPGHAAFTSMRARGAQVTDIVILVVAADDAVMPQTIEAISHAKAAGVPMIVAINKIDRPAADPNKVRTDLLQHEVIVEQMSGDVQDVEVSATTGQGLDELLEAIALQSEVLELKANPNRAAQGAVIEAQLDVGRGPVATVLVQHGTLRKGDIFVVGEQWGKVRAMENDQGDRVDEAGPSVPVEVLGLNGTPEAGDVLNVVETEAQAREIAEYREKAAKDKRAAAGAAVTLDQLMANAKADESVAELPILVKADVQGSAEAITQAMEKIGNEEVRVRVLHSGVGAITESDIGLAEASGAPVIGFNVRANATARNVANQKGVEIRYYSVIYDLVDDVKQAASGLLSAEVREKFIGYAEIREVFKVSKVGNVAGCLVTEGVARRSAGVRLLRDNVVIHEGTLKTLKRFKDEVAEVQSGQECGMAFENYEDIRPGDIIEIFEREEVERNL</sequence>
<reference evidence="12" key="1">
    <citation type="submission" date="2020-12" db="EMBL/GenBank/DDBJ databases">
        <title>Bacterial taxonomy.</title>
        <authorList>
            <person name="Pan X."/>
        </authorList>
    </citation>
    <scope>NUCLEOTIDE SEQUENCE</scope>
    <source>
        <strain evidence="12">KCTC 52957</strain>
    </source>
</reference>
<evidence type="ECO:0000256" key="8">
    <source>
        <dbReference type="HAMAP-Rule" id="MF_00100"/>
    </source>
</evidence>
<dbReference type="InterPro" id="IPR006847">
    <property type="entry name" value="IF2_N"/>
</dbReference>
<dbReference type="SUPFAM" id="SSF52156">
    <property type="entry name" value="Initiation factor IF2/eIF5b, domain 3"/>
    <property type="match status" value="1"/>
</dbReference>
<evidence type="ECO:0000256" key="10">
    <source>
        <dbReference type="SAM" id="MobiDB-lite"/>
    </source>
</evidence>
<dbReference type="Pfam" id="PF00009">
    <property type="entry name" value="GTP_EFTU"/>
    <property type="match status" value="1"/>
</dbReference>
<dbReference type="CDD" id="cd03702">
    <property type="entry name" value="IF2_mtIF2_II"/>
    <property type="match status" value="1"/>
</dbReference>
<keyword evidence="4 8" id="KW-0396">Initiation factor</keyword>
<dbReference type="GO" id="GO:0005525">
    <property type="term" value="F:GTP binding"/>
    <property type="evidence" value="ECO:0007669"/>
    <property type="project" value="UniProtKB-KW"/>
</dbReference>
<keyword evidence="3 8" id="KW-0963">Cytoplasm</keyword>
<dbReference type="FunFam" id="3.40.50.300:FF:000019">
    <property type="entry name" value="Translation initiation factor IF-2"/>
    <property type="match status" value="1"/>
</dbReference>
<evidence type="ECO:0000259" key="11">
    <source>
        <dbReference type="PROSITE" id="PS51722"/>
    </source>
</evidence>
<dbReference type="FunFam" id="3.40.50.10050:FF:000001">
    <property type="entry name" value="Translation initiation factor IF-2"/>
    <property type="match status" value="1"/>
</dbReference>
<feature type="binding site" evidence="8">
    <location>
        <begin position="379"/>
        <end position="383"/>
    </location>
    <ligand>
        <name>GTP</name>
        <dbReference type="ChEBI" id="CHEBI:37565"/>
    </ligand>
</feature>
<evidence type="ECO:0000256" key="1">
    <source>
        <dbReference type="ARBA" id="ARBA00007733"/>
    </source>
</evidence>
<dbReference type="InterPro" id="IPR027417">
    <property type="entry name" value="P-loop_NTPase"/>
</dbReference>
<accession>A0A934IBU1</accession>
<proteinExistence type="inferred from homology"/>
<feature type="compositionally biased region" description="Low complexity" evidence="10">
    <location>
        <begin position="51"/>
        <end position="64"/>
    </location>
</feature>
<keyword evidence="5 8" id="KW-0547">Nucleotide-binding</keyword>
<dbReference type="GO" id="GO:0003743">
    <property type="term" value="F:translation initiation factor activity"/>
    <property type="evidence" value="ECO:0007669"/>
    <property type="project" value="UniProtKB-UniRule"/>
</dbReference>
<dbReference type="PROSITE" id="PS51722">
    <property type="entry name" value="G_TR_2"/>
    <property type="match status" value="1"/>
</dbReference>
<feature type="binding site" evidence="8">
    <location>
        <begin position="333"/>
        <end position="340"/>
    </location>
    <ligand>
        <name>GTP</name>
        <dbReference type="ChEBI" id="CHEBI:37565"/>
    </ligand>
</feature>
<dbReference type="FunFam" id="2.40.30.10:FF:000008">
    <property type="entry name" value="Translation initiation factor IF-2"/>
    <property type="match status" value="1"/>
</dbReference>
<dbReference type="InterPro" id="IPR036925">
    <property type="entry name" value="TIF_IF2_dom3_sf"/>
</dbReference>
<evidence type="ECO:0000313" key="13">
    <source>
        <dbReference type="Proteomes" id="UP000642488"/>
    </source>
</evidence>
<dbReference type="RefSeq" id="WP_198914736.1">
    <property type="nucleotide sequence ID" value="NZ_JAEKPD010000001.1"/>
</dbReference>
<evidence type="ECO:0000256" key="3">
    <source>
        <dbReference type="ARBA" id="ARBA00022490"/>
    </source>
</evidence>
<dbReference type="NCBIfam" id="TIGR00231">
    <property type="entry name" value="small_GTP"/>
    <property type="match status" value="1"/>
</dbReference>
<dbReference type="GO" id="GO:0005829">
    <property type="term" value="C:cytosol"/>
    <property type="evidence" value="ECO:0007669"/>
    <property type="project" value="TreeGrafter"/>
</dbReference>
<dbReference type="GO" id="GO:0003924">
    <property type="term" value="F:GTPase activity"/>
    <property type="evidence" value="ECO:0007669"/>
    <property type="project" value="UniProtKB-UniRule"/>
</dbReference>
<evidence type="ECO:0000256" key="4">
    <source>
        <dbReference type="ARBA" id="ARBA00022540"/>
    </source>
</evidence>
<comment type="function">
    <text evidence="8 9">One of the essential components for the initiation of protein synthesis. Protects formylmethionyl-tRNA from spontaneous hydrolysis and promotes its binding to the 30S ribosomal subunits. Also involved in the hydrolysis of GTP during the formation of the 70S ribosomal complex.</text>
</comment>
<dbReference type="Pfam" id="PF22042">
    <property type="entry name" value="EF-G_D2"/>
    <property type="match status" value="1"/>
</dbReference>
<dbReference type="PANTHER" id="PTHR43381">
    <property type="entry name" value="TRANSLATION INITIATION FACTOR IF-2-RELATED"/>
    <property type="match status" value="1"/>
</dbReference>
<dbReference type="AlphaFoldDB" id="A0A934IBU1"/>
<protein>
    <recommendedName>
        <fullName evidence="2 8">Translation initiation factor IF-2</fullName>
    </recommendedName>
</protein>
<dbReference type="PROSITE" id="PS01176">
    <property type="entry name" value="IF2"/>
    <property type="match status" value="1"/>
</dbReference>
<dbReference type="SUPFAM" id="SSF52540">
    <property type="entry name" value="P-loop containing nucleoside triphosphate hydrolases"/>
    <property type="match status" value="1"/>
</dbReference>
<dbReference type="Pfam" id="PF11987">
    <property type="entry name" value="IF-2"/>
    <property type="match status" value="1"/>
</dbReference>
<evidence type="ECO:0000256" key="2">
    <source>
        <dbReference type="ARBA" id="ARBA00020675"/>
    </source>
</evidence>
<dbReference type="Pfam" id="PF04760">
    <property type="entry name" value="IF2_N"/>
    <property type="match status" value="1"/>
</dbReference>
<dbReference type="SUPFAM" id="SSF50447">
    <property type="entry name" value="Translation proteins"/>
    <property type="match status" value="2"/>
</dbReference>
<evidence type="ECO:0000256" key="5">
    <source>
        <dbReference type="ARBA" id="ARBA00022741"/>
    </source>
</evidence>
<comment type="caution">
    <text evidence="12">The sequence shown here is derived from an EMBL/GenBank/DDBJ whole genome shotgun (WGS) entry which is preliminary data.</text>
</comment>
<evidence type="ECO:0000256" key="9">
    <source>
        <dbReference type="RuleBase" id="RU000644"/>
    </source>
</evidence>
<feature type="binding site" evidence="8">
    <location>
        <begin position="433"/>
        <end position="436"/>
    </location>
    <ligand>
        <name>GTP</name>
        <dbReference type="ChEBI" id="CHEBI:37565"/>
    </ligand>
</feature>
<feature type="compositionally biased region" description="Basic and acidic residues" evidence="10">
    <location>
        <begin position="89"/>
        <end position="150"/>
    </location>
</feature>
<dbReference type="InterPro" id="IPR023115">
    <property type="entry name" value="TIF_IF2_dom3"/>
</dbReference>
<evidence type="ECO:0000256" key="7">
    <source>
        <dbReference type="ARBA" id="ARBA00023134"/>
    </source>
</evidence>